<sequence>MIEYLAGHEPDFWDPDPGVDSHRFALGNASRASTGAPPLIAIGMNPSHAAETQADRTVNRLIEASVRRGYSGWVMLNLYPERSPRPSQLSTYDPALSALNCAAIEQVLLRHGTTEVLGAWGNMPHRTLKRAKLDVQALLDRMGVKVFTWDPLTQEGNPRHPSPPGRPLPMLGPKVYVS</sequence>
<dbReference type="InterPro" id="IPR012441">
    <property type="entry name" value="DUF1643"/>
</dbReference>
<feature type="compositionally biased region" description="Low complexity" evidence="1">
    <location>
        <begin position="168"/>
        <end position="178"/>
    </location>
</feature>
<evidence type="ECO:0000313" key="3">
    <source>
        <dbReference type="Proteomes" id="UP001165068"/>
    </source>
</evidence>
<dbReference type="Proteomes" id="UP001165068">
    <property type="component" value="Unassembled WGS sequence"/>
</dbReference>
<proteinExistence type="predicted"/>
<organism evidence="2 3">
    <name type="scientific">Microbacterium arabinogalactanolyticum</name>
    <dbReference type="NCBI Taxonomy" id="69365"/>
    <lineage>
        <taxon>Bacteria</taxon>
        <taxon>Bacillati</taxon>
        <taxon>Actinomycetota</taxon>
        <taxon>Actinomycetes</taxon>
        <taxon>Micrococcales</taxon>
        <taxon>Microbacteriaceae</taxon>
        <taxon>Microbacterium</taxon>
    </lineage>
</organism>
<name>A0ABQ5ND00_9MICO</name>
<dbReference type="EMBL" id="BRZC01000002">
    <property type="protein sequence ID" value="GLC83549.1"/>
    <property type="molecule type" value="Genomic_DNA"/>
</dbReference>
<gene>
    <name evidence="2" type="ORF">MIAR_01370</name>
</gene>
<dbReference type="Pfam" id="PF07799">
    <property type="entry name" value="DUF1643"/>
    <property type="match status" value="1"/>
</dbReference>
<feature type="region of interest" description="Disordered" evidence="1">
    <location>
        <begin position="151"/>
        <end position="178"/>
    </location>
</feature>
<evidence type="ECO:0000256" key="1">
    <source>
        <dbReference type="SAM" id="MobiDB-lite"/>
    </source>
</evidence>
<comment type="caution">
    <text evidence="2">The sequence shown here is derived from an EMBL/GenBank/DDBJ whole genome shotgun (WGS) entry which is preliminary data.</text>
</comment>
<reference evidence="2" key="1">
    <citation type="submission" date="2022-08" db="EMBL/GenBank/DDBJ databases">
        <title>Draft genome sequence of Microbacterium arabinogalactanolyticum JCM 9171.</title>
        <authorList>
            <person name="Fujita K."/>
            <person name="Ishiwata A."/>
            <person name="Fushinobu S."/>
        </authorList>
    </citation>
    <scope>NUCLEOTIDE SEQUENCE</scope>
    <source>
        <strain evidence="2">JCM 9171</strain>
    </source>
</reference>
<evidence type="ECO:0000313" key="2">
    <source>
        <dbReference type="EMBL" id="GLC83549.1"/>
    </source>
</evidence>
<evidence type="ECO:0008006" key="4">
    <source>
        <dbReference type="Google" id="ProtNLM"/>
    </source>
</evidence>
<dbReference type="RefSeq" id="WP_285629983.1">
    <property type="nucleotide sequence ID" value="NZ_BAAAUK010000001.1"/>
</dbReference>
<keyword evidence="3" id="KW-1185">Reference proteome</keyword>
<protein>
    <recommendedName>
        <fullName evidence="4">DUF1643 domain-containing protein</fullName>
    </recommendedName>
</protein>
<accession>A0ABQ5ND00</accession>